<feature type="domain" description="RNA polymerase sigma-70 region 2" evidence="6">
    <location>
        <begin position="37"/>
        <end position="103"/>
    </location>
</feature>
<evidence type="ECO:0000259" key="6">
    <source>
        <dbReference type="Pfam" id="PF04542"/>
    </source>
</evidence>
<evidence type="ECO:0000313" key="9">
    <source>
        <dbReference type="Proteomes" id="UP001304300"/>
    </source>
</evidence>
<dbReference type="GO" id="GO:0016987">
    <property type="term" value="F:sigma factor activity"/>
    <property type="evidence" value="ECO:0007669"/>
    <property type="project" value="UniProtKB-KW"/>
</dbReference>
<dbReference type="Pfam" id="PF04545">
    <property type="entry name" value="Sigma70_r4"/>
    <property type="match status" value="1"/>
</dbReference>
<dbReference type="GO" id="GO:0006352">
    <property type="term" value="P:DNA-templated transcription initiation"/>
    <property type="evidence" value="ECO:0007669"/>
    <property type="project" value="InterPro"/>
</dbReference>
<evidence type="ECO:0000256" key="5">
    <source>
        <dbReference type="ARBA" id="ARBA00023163"/>
    </source>
</evidence>
<dbReference type="InterPro" id="IPR039425">
    <property type="entry name" value="RNA_pol_sigma-70-like"/>
</dbReference>
<keyword evidence="5" id="KW-0804">Transcription</keyword>
<keyword evidence="4" id="KW-0238">DNA-binding</keyword>
<evidence type="ECO:0000256" key="4">
    <source>
        <dbReference type="ARBA" id="ARBA00023125"/>
    </source>
</evidence>
<proteinExistence type="inferred from homology"/>
<dbReference type="PANTHER" id="PTHR43133:SF8">
    <property type="entry name" value="RNA POLYMERASE SIGMA FACTOR HI_1459-RELATED"/>
    <property type="match status" value="1"/>
</dbReference>
<evidence type="ECO:0000313" key="8">
    <source>
        <dbReference type="EMBL" id="WOO41122.1"/>
    </source>
</evidence>
<dbReference type="InterPro" id="IPR013324">
    <property type="entry name" value="RNA_pol_sigma_r3/r4-like"/>
</dbReference>
<dbReference type="NCBIfam" id="TIGR02937">
    <property type="entry name" value="sigma70-ECF"/>
    <property type="match status" value="1"/>
</dbReference>
<dbReference type="InterPro" id="IPR014284">
    <property type="entry name" value="RNA_pol_sigma-70_dom"/>
</dbReference>
<dbReference type="Gene3D" id="1.10.1740.10">
    <property type="match status" value="1"/>
</dbReference>
<reference evidence="8 9" key="1">
    <citation type="submission" date="2023-10" db="EMBL/GenBank/DDBJ databases">
        <title>Rubellicoccus peritrichatus gen. nov., sp. nov., isolated from an algae of coral reef tank.</title>
        <authorList>
            <person name="Luo J."/>
        </authorList>
    </citation>
    <scope>NUCLEOTIDE SEQUENCE [LARGE SCALE GENOMIC DNA]</scope>
    <source>
        <strain evidence="8 9">CR14</strain>
    </source>
</reference>
<dbReference type="RefSeq" id="WP_317833519.1">
    <property type="nucleotide sequence ID" value="NZ_CP136920.1"/>
</dbReference>
<dbReference type="InterPro" id="IPR007630">
    <property type="entry name" value="RNA_pol_sigma70_r4"/>
</dbReference>
<dbReference type="Proteomes" id="UP001304300">
    <property type="component" value="Chromosome"/>
</dbReference>
<dbReference type="GO" id="GO:0003677">
    <property type="term" value="F:DNA binding"/>
    <property type="evidence" value="ECO:0007669"/>
    <property type="project" value="UniProtKB-KW"/>
</dbReference>
<keyword evidence="9" id="KW-1185">Reference proteome</keyword>
<accession>A0AAQ3LB97</accession>
<evidence type="ECO:0000259" key="7">
    <source>
        <dbReference type="Pfam" id="PF04545"/>
    </source>
</evidence>
<sequence length="185" mass="21823">MMRDHFDEDSFDWTALRDGVLLQRFKKGNNEALREILRRYEEPLIGFLTGYLCDSNLAQDVAQETFLRLIKRPPRRLNPDSLKPWLFRVAKNQAIDAIRKRKRMSPLESQPEPATIQKTEMARSDAEYLMSQLPENLRAVVTLRIYAELTFEEIAKQLSIPLGTALWRMRRSLELMREELERNES</sequence>
<dbReference type="SUPFAM" id="SSF88659">
    <property type="entry name" value="Sigma3 and sigma4 domains of RNA polymerase sigma factors"/>
    <property type="match status" value="1"/>
</dbReference>
<dbReference type="Gene3D" id="1.10.10.10">
    <property type="entry name" value="Winged helix-like DNA-binding domain superfamily/Winged helix DNA-binding domain"/>
    <property type="match status" value="1"/>
</dbReference>
<keyword evidence="2" id="KW-0805">Transcription regulation</keyword>
<dbReference type="InterPro" id="IPR007627">
    <property type="entry name" value="RNA_pol_sigma70_r2"/>
</dbReference>
<name>A0AAQ3LB97_9BACT</name>
<protein>
    <submittedName>
        <fullName evidence="8">RNA polymerase sigma factor</fullName>
    </submittedName>
</protein>
<dbReference type="PANTHER" id="PTHR43133">
    <property type="entry name" value="RNA POLYMERASE ECF-TYPE SIGMA FACTO"/>
    <property type="match status" value="1"/>
</dbReference>
<evidence type="ECO:0000256" key="3">
    <source>
        <dbReference type="ARBA" id="ARBA00023082"/>
    </source>
</evidence>
<dbReference type="KEGG" id="puo:RZN69_21080"/>
<dbReference type="EMBL" id="CP136920">
    <property type="protein sequence ID" value="WOO41122.1"/>
    <property type="molecule type" value="Genomic_DNA"/>
</dbReference>
<feature type="domain" description="RNA polymerase sigma-70 region 4" evidence="7">
    <location>
        <begin position="129"/>
        <end position="177"/>
    </location>
</feature>
<gene>
    <name evidence="8" type="ORF">RZN69_21080</name>
</gene>
<dbReference type="SUPFAM" id="SSF88946">
    <property type="entry name" value="Sigma2 domain of RNA polymerase sigma factors"/>
    <property type="match status" value="1"/>
</dbReference>
<evidence type="ECO:0000256" key="2">
    <source>
        <dbReference type="ARBA" id="ARBA00023015"/>
    </source>
</evidence>
<organism evidence="8 9">
    <name type="scientific">Rubellicoccus peritrichatus</name>
    <dbReference type="NCBI Taxonomy" id="3080537"/>
    <lineage>
        <taxon>Bacteria</taxon>
        <taxon>Pseudomonadati</taxon>
        <taxon>Verrucomicrobiota</taxon>
        <taxon>Opitutia</taxon>
        <taxon>Puniceicoccales</taxon>
        <taxon>Cerasicoccaceae</taxon>
        <taxon>Rubellicoccus</taxon>
    </lineage>
</organism>
<dbReference type="InterPro" id="IPR036388">
    <property type="entry name" value="WH-like_DNA-bd_sf"/>
</dbReference>
<dbReference type="InterPro" id="IPR013325">
    <property type="entry name" value="RNA_pol_sigma_r2"/>
</dbReference>
<dbReference type="AlphaFoldDB" id="A0AAQ3LB97"/>
<dbReference type="Pfam" id="PF04542">
    <property type="entry name" value="Sigma70_r2"/>
    <property type="match status" value="1"/>
</dbReference>
<keyword evidence="3" id="KW-0731">Sigma factor</keyword>
<evidence type="ECO:0000256" key="1">
    <source>
        <dbReference type="ARBA" id="ARBA00010641"/>
    </source>
</evidence>
<comment type="similarity">
    <text evidence="1">Belongs to the sigma-70 factor family. ECF subfamily.</text>
</comment>